<protein>
    <submittedName>
        <fullName evidence="2">Uncharacterized protein</fullName>
    </submittedName>
</protein>
<sequence length="185" mass="21000">MVGLALTPEQFKALLRMIYVANTVINGHREKGYLKEYDDLEQYIFSRAGAAGFPAATWSHKTSDIGSESADGDLSEVSSQEEEHHHPSRIFENDRELVALMDEYDRAMVTEFLAETLAERDIERKHGPAAKTRMPEKDYEELLDCYAEAYAEEFQKFGFGRMVVVKETAEAEKKVGRIAKGRKLS</sequence>
<name>A0A1G2DGJ2_9BACT</name>
<feature type="region of interest" description="Disordered" evidence="1">
    <location>
        <begin position="62"/>
        <end position="88"/>
    </location>
</feature>
<gene>
    <name evidence="2" type="ORF">A3C93_06340</name>
</gene>
<evidence type="ECO:0000313" key="3">
    <source>
        <dbReference type="Proteomes" id="UP000178636"/>
    </source>
</evidence>
<evidence type="ECO:0000313" key="2">
    <source>
        <dbReference type="EMBL" id="OGZ12696.1"/>
    </source>
</evidence>
<proteinExistence type="predicted"/>
<comment type="caution">
    <text evidence="2">The sequence shown here is derived from an EMBL/GenBank/DDBJ whole genome shotgun (WGS) entry which is preliminary data.</text>
</comment>
<accession>A0A1G2DGJ2</accession>
<reference evidence="2 3" key="1">
    <citation type="journal article" date="2016" name="Nat. Commun.">
        <title>Thousands of microbial genomes shed light on interconnected biogeochemical processes in an aquifer system.</title>
        <authorList>
            <person name="Anantharaman K."/>
            <person name="Brown C.T."/>
            <person name="Hug L.A."/>
            <person name="Sharon I."/>
            <person name="Castelle C.J."/>
            <person name="Probst A.J."/>
            <person name="Thomas B.C."/>
            <person name="Singh A."/>
            <person name="Wilkins M.J."/>
            <person name="Karaoz U."/>
            <person name="Brodie E.L."/>
            <person name="Williams K.H."/>
            <person name="Hubbard S.S."/>
            <person name="Banfield J.F."/>
        </authorList>
    </citation>
    <scope>NUCLEOTIDE SEQUENCE [LARGE SCALE GENOMIC DNA]</scope>
</reference>
<evidence type="ECO:0000256" key="1">
    <source>
        <dbReference type="SAM" id="MobiDB-lite"/>
    </source>
</evidence>
<dbReference type="AlphaFoldDB" id="A0A1G2DGJ2"/>
<dbReference type="Proteomes" id="UP000178636">
    <property type="component" value="Unassembled WGS sequence"/>
</dbReference>
<dbReference type="STRING" id="1798664.A3C93_06340"/>
<dbReference type="EMBL" id="MHLO01000016">
    <property type="protein sequence ID" value="OGZ12696.1"/>
    <property type="molecule type" value="Genomic_DNA"/>
</dbReference>
<organism evidence="2 3">
    <name type="scientific">Candidatus Lloydbacteria bacterium RIFCSPHIGHO2_02_FULL_54_17</name>
    <dbReference type="NCBI Taxonomy" id="1798664"/>
    <lineage>
        <taxon>Bacteria</taxon>
        <taxon>Candidatus Lloydiibacteriota</taxon>
    </lineage>
</organism>